<dbReference type="GO" id="GO:0030198">
    <property type="term" value="P:extracellular matrix organization"/>
    <property type="evidence" value="ECO:0007669"/>
    <property type="project" value="TreeGrafter"/>
</dbReference>
<dbReference type="InterPro" id="IPR021190">
    <property type="entry name" value="Pept_M10A"/>
</dbReference>
<evidence type="ECO:0000256" key="6">
    <source>
        <dbReference type="ARBA" id="ARBA00022801"/>
    </source>
</evidence>
<dbReference type="PANTHER" id="PTHR10201">
    <property type="entry name" value="MATRIX METALLOPROTEINASE"/>
    <property type="match status" value="1"/>
</dbReference>
<gene>
    <name evidence="17" type="ORF">LOTGIDRAFT_160600</name>
</gene>
<feature type="binding site" evidence="12">
    <location>
        <position position="506"/>
    </location>
    <ligand>
        <name>Ca(2+)</name>
        <dbReference type="ChEBI" id="CHEBI:29108"/>
        <label>4</label>
    </ligand>
</feature>
<dbReference type="EMBL" id="KB201656">
    <property type="protein sequence ID" value="ESO95451.1"/>
    <property type="molecule type" value="Genomic_DNA"/>
</dbReference>
<evidence type="ECO:0000256" key="2">
    <source>
        <dbReference type="ARBA" id="ARBA00022670"/>
    </source>
</evidence>
<feature type="repeat" description="Hemopexin" evidence="13">
    <location>
        <begin position="553"/>
        <end position="601"/>
    </location>
</feature>
<feature type="binding site" evidence="12">
    <location>
        <position position="227"/>
    </location>
    <ligand>
        <name>Ca(2+)</name>
        <dbReference type="ChEBI" id="CHEBI:29108"/>
        <label>3</label>
    </ligand>
</feature>
<comment type="similarity">
    <text evidence="1">Belongs to the peptidase M10A family.</text>
</comment>
<evidence type="ECO:0000256" key="9">
    <source>
        <dbReference type="ARBA" id="ARBA00023145"/>
    </source>
</evidence>
<evidence type="ECO:0000313" key="18">
    <source>
        <dbReference type="Proteomes" id="UP000030746"/>
    </source>
</evidence>
<dbReference type="PROSITE" id="PS51642">
    <property type="entry name" value="HEMOPEXIN_2"/>
    <property type="match status" value="3"/>
</dbReference>
<dbReference type="CDD" id="cd00094">
    <property type="entry name" value="HX"/>
    <property type="match status" value="1"/>
</dbReference>
<evidence type="ECO:0000256" key="8">
    <source>
        <dbReference type="ARBA" id="ARBA00023049"/>
    </source>
</evidence>
<dbReference type="Pfam" id="PF01471">
    <property type="entry name" value="PG_binding_1"/>
    <property type="match status" value="1"/>
</dbReference>
<keyword evidence="9" id="KW-0865">Zymogen</keyword>
<reference evidence="17 18" key="1">
    <citation type="journal article" date="2013" name="Nature">
        <title>Insights into bilaterian evolution from three spiralian genomes.</title>
        <authorList>
            <person name="Simakov O."/>
            <person name="Marletaz F."/>
            <person name="Cho S.J."/>
            <person name="Edsinger-Gonzales E."/>
            <person name="Havlak P."/>
            <person name="Hellsten U."/>
            <person name="Kuo D.H."/>
            <person name="Larsson T."/>
            <person name="Lv J."/>
            <person name="Arendt D."/>
            <person name="Savage R."/>
            <person name="Osoegawa K."/>
            <person name="de Jong P."/>
            <person name="Grimwood J."/>
            <person name="Chapman J.A."/>
            <person name="Shapiro H."/>
            <person name="Aerts A."/>
            <person name="Otillar R.P."/>
            <person name="Terry A.Y."/>
            <person name="Boore J.L."/>
            <person name="Grigoriev I.V."/>
            <person name="Lindberg D.R."/>
            <person name="Seaver E.C."/>
            <person name="Weisblat D.A."/>
            <person name="Putnam N.H."/>
            <person name="Rokhsar D.S."/>
        </authorList>
    </citation>
    <scope>NUCLEOTIDE SEQUENCE [LARGE SCALE GENOMIC DNA]</scope>
</reference>
<dbReference type="GO" id="GO:0008270">
    <property type="term" value="F:zinc ion binding"/>
    <property type="evidence" value="ECO:0007669"/>
    <property type="project" value="InterPro"/>
</dbReference>
<evidence type="ECO:0000259" key="16">
    <source>
        <dbReference type="SMART" id="SM00235"/>
    </source>
</evidence>
<proteinExistence type="inferred from homology"/>
<feature type="domain" description="Peptidase metallopeptidase" evidence="16">
    <location>
        <begin position="126"/>
        <end position="290"/>
    </location>
</feature>
<dbReference type="Gene3D" id="2.110.10.10">
    <property type="entry name" value="Hemopexin-like domain"/>
    <property type="match status" value="2"/>
</dbReference>
<evidence type="ECO:0000256" key="14">
    <source>
        <dbReference type="SAM" id="MobiDB-lite"/>
    </source>
</evidence>
<feature type="binding site" evidence="12">
    <location>
        <position position="264"/>
    </location>
    <ligand>
        <name>Zn(2+)</name>
        <dbReference type="ChEBI" id="CHEBI:29105"/>
        <label>2</label>
        <note>catalytic</note>
    </ligand>
</feature>
<feature type="compositionally biased region" description="Low complexity" evidence="14">
    <location>
        <begin position="360"/>
        <end position="379"/>
    </location>
</feature>
<dbReference type="Proteomes" id="UP000030746">
    <property type="component" value="Unassembled WGS sequence"/>
</dbReference>
<feature type="binding site" evidence="12">
    <location>
        <position position="400"/>
    </location>
    <ligand>
        <name>Ca(2+)</name>
        <dbReference type="ChEBI" id="CHEBI:29108"/>
        <label>5</label>
    </ligand>
</feature>
<evidence type="ECO:0000256" key="7">
    <source>
        <dbReference type="ARBA" id="ARBA00022833"/>
    </source>
</evidence>
<feature type="repeat" description="Hemopexin" evidence="13">
    <location>
        <begin position="395"/>
        <end position="440"/>
    </location>
</feature>
<dbReference type="AlphaFoldDB" id="V4AP98"/>
<dbReference type="RefSeq" id="XP_009053959.1">
    <property type="nucleotide sequence ID" value="XM_009055711.1"/>
</dbReference>
<feature type="binding site" evidence="12">
    <location>
        <position position="145"/>
    </location>
    <ligand>
        <name>Ca(2+)</name>
        <dbReference type="ChEBI" id="CHEBI:29108"/>
        <label>1</label>
    </ligand>
</feature>
<feature type="binding site" evidence="12">
    <location>
        <position position="193"/>
    </location>
    <ligand>
        <name>Zn(2+)</name>
        <dbReference type="ChEBI" id="CHEBI:29105"/>
        <label>1</label>
    </ligand>
</feature>
<keyword evidence="18" id="KW-1185">Reference proteome</keyword>
<dbReference type="InterPro" id="IPR002477">
    <property type="entry name" value="Peptidoglycan-bd-like"/>
</dbReference>
<evidence type="ECO:0000256" key="3">
    <source>
        <dbReference type="ARBA" id="ARBA00022723"/>
    </source>
</evidence>
<feature type="binding site" evidence="12">
    <location>
        <position position="220"/>
    </location>
    <ligand>
        <name>Ca(2+)</name>
        <dbReference type="ChEBI" id="CHEBI:29108"/>
        <label>2</label>
    </ligand>
</feature>
<dbReference type="CTD" id="20238442"/>
<keyword evidence="8" id="KW-0482">Metalloprotease</keyword>
<feature type="chain" id="PRO_5004717368" description="Peptidase metallopeptidase domain-containing protein" evidence="15">
    <location>
        <begin position="20"/>
        <end position="630"/>
    </location>
</feature>
<evidence type="ECO:0000256" key="15">
    <source>
        <dbReference type="SAM" id="SignalP"/>
    </source>
</evidence>
<accession>V4AP98</accession>
<dbReference type="GO" id="GO:0030574">
    <property type="term" value="P:collagen catabolic process"/>
    <property type="evidence" value="ECO:0007669"/>
    <property type="project" value="TreeGrafter"/>
</dbReference>
<dbReference type="SUPFAM" id="SSF55486">
    <property type="entry name" value="Metalloproteases ('zincins'), catalytic domain"/>
    <property type="match status" value="1"/>
</dbReference>
<keyword evidence="6" id="KW-0378">Hydrolase</keyword>
<keyword evidence="2" id="KW-0645">Protease</keyword>
<feature type="binding site" evidence="12">
    <location>
        <position position="224"/>
    </location>
    <ligand>
        <name>Ca(2+)</name>
        <dbReference type="ChEBI" id="CHEBI:29108"/>
        <label>3</label>
    </ligand>
</feature>
<evidence type="ECO:0000256" key="5">
    <source>
        <dbReference type="ARBA" id="ARBA00022737"/>
    </source>
</evidence>
<evidence type="ECO:0000256" key="11">
    <source>
        <dbReference type="PIRSR" id="PIRSR001191-2"/>
    </source>
</evidence>
<dbReference type="InterPro" id="IPR036375">
    <property type="entry name" value="Hemopexin-like_dom_sf"/>
</dbReference>
<dbReference type="SUPFAM" id="SSF47090">
    <property type="entry name" value="PGBD-like"/>
    <property type="match status" value="1"/>
</dbReference>
<sequence length="630" mass="71133">MWSKVVILIVFASLQVVESHPTDCQIYYNNPHRPRTAVAAADFLRRYGFLKSSCSFNPIKRTFKDDLLEAIVNFQEYNNLKITGKLDEDTLDLMGTDRCGVPDVMDDFSVTIISKRRRGRRQTKVSARRWRKTNLTYSIGSYSDDLSPGVVDAIIKEAWKVWSDVTPLTFTQIDRSEYDADMEIAFVKGVHGDADPFDGPGGVVAHAFYPGPSDVPLSGDTHFDDDERWTLVKEETGRRLLCVAIHEFGHTLGLEHTNRKDSVMYPWRRNCGNGSLSDYDMIRIQAIYGANTKTGITPSSNFNMSSITPIRFTTQATKTTTEATTPTVDTIEPVCTTAIINTCTTEAATTTTIETTTMTEATTTTTEATEATKPTEQTTPSIIPGVTRHPWCPEDGKLDAIDVCSDGKTYGFKGKKVYQFTSEGVVDGFPKLISSVFPYAPETVDSAVTISTKTFFIKKVRTYIFKGDKVWKYTYQKNWGKPKFVLRKGYPKSIKEKFGINVKKIDTAFNVKKHKRIYLSEGDKLWLIKFMAIGNPRASKPIQISKHPTLSYLKNVDAAVRYTNGAYYFFKGDYYHRLVPYYGSKARWTHPRYSLIWWFDCKIPGTEGVQRPAGESTESQWASTVDLNEL</sequence>
<feature type="binding site" evidence="12">
    <location>
        <position position="399"/>
    </location>
    <ligand>
        <name>Ca(2+)</name>
        <dbReference type="ChEBI" id="CHEBI:29108"/>
        <label>4</label>
    </ligand>
</feature>
<dbReference type="STRING" id="225164.V4AP98"/>
<dbReference type="GeneID" id="20238442"/>
<dbReference type="InterPro" id="IPR036365">
    <property type="entry name" value="PGBD-like_sf"/>
</dbReference>
<feature type="binding site" evidence="12">
    <location>
        <position position="181"/>
    </location>
    <ligand>
        <name>Ca(2+)</name>
        <dbReference type="ChEBI" id="CHEBI:29108"/>
        <label>2</label>
    </ligand>
</feature>
<feature type="binding site" evidence="11">
    <location>
        <position position="256"/>
    </location>
    <ligand>
        <name>Zn(2+)</name>
        <dbReference type="ChEBI" id="CHEBI:29105"/>
        <label>2</label>
        <note>catalytic</note>
    </ligand>
</feature>
<keyword evidence="5" id="KW-0677">Repeat</keyword>
<dbReference type="InterPro" id="IPR001818">
    <property type="entry name" value="Pept_M10_metallopeptidase"/>
</dbReference>
<feature type="binding site" evidence="12">
    <location>
        <position position="222"/>
    </location>
    <ligand>
        <name>Zn(2+)</name>
        <dbReference type="ChEBI" id="CHEBI:29105"/>
        <label>1</label>
    </ligand>
</feature>
<dbReference type="KEGG" id="lgi:LOTGIDRAFT_160600"/>
<dbReference type="Gene3D" id="3.40.390.10">
    <property type="entry name" value="Collagenase (Catalytic Domain)"/>
    <property type="match status" value="1"/>
</dbReference>
<comment type="cofactor">
    <cofactor evidence="12">
        <name>Zn(2+)</name>
        <dbReference type="ChEBI" id="CHEBI:29105"/>
    </cofactor>
    <text evidence="12">Binds 2 Zn(2+) ions per subunit.</text>
</comment>
<dbReference type="CDD" id="cd04278">
    <property type="entry name" value="ZnMc_MMP"/>
    <property type="match status" value="1"/>
</dbReference>
<feature type="repeat" description="Hemopexin" evidence="13">
    <location>
        <begin position="441"/>
        <end position="501"/>
    </location>
</feature>
<dbReference type="InterPro" id="IPR006026">
    <property type="entry name" value="Peptidase_Metallo"/>
</dbReference>
<dbReference type="GO" id="GO:0006508">
    <property type="term" value="P:proteolysis"/>
    <property type="evidence" value="ECO:0007669"/>
    <property type="project" value="UniProtKB-KW"/>
</dbReference>
<dbReference type="SMART" id="SM00235">
    <property type="entry name" value="ZnMc"/>
    <property type="match status" value="1"/>
</dbReference>
<evidence type="ECO:0000256" key="13">
    <source>
        <dbReference type="PROSITE-ProRule" id="PRU01011"/>
    </source>
</evidence>
<feature type="region of interest" description="Disordered" evidence="14">
    <location>
        <begin position="360"/>
        <end position="387"/>
    </location>
</feature>
<dbReference type="Pfam" id="PF00413">
    <property type="entry name" value="Peptidase_M10"/>
    <property type="match status" value="1"/>
</dbReference>
<protein>
    <recommendedName>
        <fullName evidence="16">Peptidase metallopeptidase domain-containing protein</fullName>
    </recommendedName>
</protein>
<feature type="active site" evidence="10">
    <location>
        <position position="247"/>
    </location>
</feature>
<dbReference type="InterPro" id="IPR000585">
    <property type="entry name" value="Hemopexin-like_dom"/>
</dbReference>
<feature type="binding site" evidence="12">
    <location>
        <position position="206"/>
    </location>
    <ligand>
        <name>Zn(2+)</name>
        <dbReference type="ChEBI" id="CHEBI:29105"/>
        <label>1</label>
    </ligand>
</feature>
<feature type="binding site" evidence="12">
    <location>
        <position position="225"/>
    </location>
    <ligand>
        <name>Ca(2+)</name>
        <dbReference type="ChEBI" id="CHEBI:29108"/>
        <label>1</label>
    </ligand>
</feature>
<name>V4AP98_LOTGI</name>
<organism evidence="17 18">
    <name type="scientific">Lottia gigantea</name>
    <name type="common">Giant owl limpet</name>
    <dbReference type="NCBI Taxonomy" id="225164"/>
    <lineage>
        <taxon>Eukaryota</taxon>
        <taxon>Metazoa</taxon>
        <taxon>Spiralia</taxon>
        <taxon>Lophotrochozoa</taxon>
        <taxon>Mollusca</taxon>
        <taxon>Gastropoda</taxon>
        <taxon>Patellogastropoda</taxon>
        <taxon>Lottioidea</taxon>
        <taxon>Lottiidae</taxon>
        <taxon>Lottia</taxon>
    </lineage>
</organism>
<feature type="binding site" evidence="12">
    <location>
        <position position="191"/>
    </location>
    <ligand>
        <name>Zn(2+)</name>
        <dbReference type="ChEBI" id="CHEBI:29105"/>
        <label>1</label>
    </ligand>
</feature>
<feature type="binding site" evidence="12">
    <location>
        <position position="227"/>
    </location>
    <ligand>
        <name>Ca(2+)</name>
        <dbReference type="ChEBI" id="CHEBI:29108"/>
        <label>1</label>
    </ligand>
</feature>
<feature type="binding site" evidence="12">
    <location>
        <position position="199"/>
    </location>
    <ligand>
        <name>Ca(2+)</name>
        <dbReference type="ChEBI" id="CHEBI:29108"/>
        <label>3</label>
    </ligand>
</feature>
<evidence type="ECO:0000256" key="10">
    <source>
        <dbReference type="PIRSR" id="PIRSR001191-1"/>
    </source>
</evidence>
<dbReference type="SMART" id="SM00120">
    <property type="entry name" value="HX"/>
    <property type="match status" value="4"/>
</dbReference>
<feature type="binding site" evidence="11">
    <location>
        <position position="250"/>
    </location>
    <ligand>
        <name>Zn(2+)</name>
        <dbReference type="ChEBI" id="CHEBI:29105"/>
        <label>2</label>
        <note>catalytic</note>
    </ligand>
</feature>
<feature type="binding site" description="in inhibited form" evidence="12">
    <location>
        <position position="99"/>
    </location>
    <ligand>
        <name>Zn(2+)</name>
        <dbReference type="ChEBI" id="CHEBI:29105"/>
        <label>2</label>
        <note>catalytic</note>
    </ligand>
</feature>
<keyword evidence="12" id="KW-0106">Calcium</keyword>
<feature type="signal peptide" evidence="15">
    <location>
        <begin position="1"/>
        <end position="19"/>
    </location>
</feature>
<dbReference type="InterPro" id="IPR018487">
    <property type="entry name" value="Hemopexin-like_repeat"/>
</dbReference>
<dbReference type="GO" id="GO:0031012">
    <property type="term" value="C:extracellular matrix"/>
    <property type="evidence" value="ECO:0007669"/>
    <property type="project" value="InterPro"/>
</dbReference>
<keyword evidence="4 15" id="KW-0732">Signal</keyword>
<dbReference type="SUPFAM" id="SSF50923">
    <property type="entry name" value="Hemopexin-like domain"/>
    <property type="match status" value="1"/>
</dbReference>
<feature type="binding site" evidence="11">
    <location>
        <position position="246"/>
    </location>
    <ligand>
        <name>Zn(2+)</name>
        <dbReference type="ChEBI" id="CHEBI:29105"/>
        <label>2</label>
        <note>catalytic</note>
    </ligand>
</feature>
<dbReference type="InterPro" id="IPR033739">
    <property type="entry name" value="M10A_MMP"/>
</dbReference>
<keyword evidence="3 11" id="KW-0479">Metal-binding</keyword>
<evidence type="ECO:0000256" key="12">
    <source>
        <dbReference type="PIRSR" id="PIRSR621190-2"/>
    </source>
</evidence>
<dbReference type="Pfam" id="PF00045">
    <property type="entry name" value="Hemopexin"/>
    <property type="match status" value="3"/>
</dbReference>
<feature type="binding site" evidence="12">
    <location>
        <position position="198"/>
    </location>
    <ligand>
        <name>Ca(2+)</name>
        <dbReference type="ChEBI" id="CHEBI:29108"/>
        <label>3</label>
    </ligand>
</feature>
<dbReference type="HOGENOM" id="CLU_015489_8_3_1"/>
<evidence type="ECO:0000256" key="4">
    <source>
        <dbReference type="ARBA" id="ARBA00022729"/>
    </source>
</evidence>
<evidence type="ECO:0000256" key="1">
    <source>
        <dbReference type="ARBA" id="ARBA00010370"/>
    </source>
</evidence>
<dbReference type="InterPro" id="IPR024079">
    <property type="entry name" value="MetalloPept_cat_dom_sf"/>
</dbReference>
<dbReference type="OMA" id="VMGYWRK"/>
<keyword evidence="7 11" id="KW-0862">Zinc</keyword>
<dbReference type="PRINTS" id="PR00138">
    <property type="entry name" value="MATRIXIN"/>
</dbReference>
<dbReference type="OrthoDB" id="1901267at2759"/>
<comment type="cofactor">
    <cofactor evidence="12">
        <name>Ca(2+)</name>
        <dbReference type="ChEBI" id="CHEBI:29108"/>
    </cofactor>
    <text evidence="12">Can bind about 5 Ca(2+) ions per subunit.</text>
</comment>
<dbReference type="PANTHER" id="PTHR10201:SF291">
    <property type="entry name" value="MATRIX METALLOPROTEINASE 1, ISOFORM C-RELATED"/>
    <property type="match status" value="1"/>
</dbReference>
<dbReference type="GO" id="GO:0004222">
    <property type="term" value="F:metalloendopeptidase activity"/>
    <property type="evidence" value="ECO:0007669"/>
    <property type="project" value="InterPro"/>
</dbReference>
<evidence type="ECO:0000313" key="17">
    <source>
        <dbReference type="EMBL" id="ESO95451.1"/>
    </source>
</evidence>
<feature type="binding site" evidence="12">
    <location>
        <position position="447"/>
    </location>
    <ligand>
        <name>Ca(2+)</name>
        <dbReference type="ChEBI" id="CHEBI:29108"/>
        <label>5</label>
    </ligand>
</feature>
<dbReference type="PIRSF" id="PIRSF001191">
    <property type="entry name" value="Peptidase_M10A_matrix"/>
    <property type="match status" value="1"/>
</dbReference>